<dbReference type="SUPFAM" id="SSF51197">
    <property type="entry name" value="Clavaminate synthase-like"/>
    <property type="match status" value="1"/>
</dbReference>
<protein>
    <submittedName>
        <fullName evidence="7">Alpha-ketoglutarate-dependent dioxygenase AlkB</fullName>
        <ecNumber evidence="7">1.14.11.33</ecNumber>
    </submittedName>
</protein>
<evidence type="ECO:0000256" key="3">
    <source>
        <dbReference type="ARBA" id="ARBA00023002"/>
    </source>
</evidence>
<evidence type="ECO:0000313" key="8">
    <source>
        <dbReference type="Proteomes" id="UP000320390"/>
    </source>
</evidence>
<evidence type="ECO:0000259" key="6">
    <source>
        <dbReference type="PROSITE" id="PS51471"/>
    </source>
</evidence>
<accession>A0A518EXI2</accession>
<dbReference type="EMBL" id="CP036434">
    <property type="protein sequence ID" value="QDV08790.1"/>
    <property type="molecule type" value="Genomic_DNA"/>
</dbReference>
<feature type="domain" description="Fe2OG dioxygenase" evidence="6">
    <location>
        <begin position="131"/>
        <end position="231"/>
    </location>
</feature>
<feature type="binding site" evidence="5">
    <location>
        <position position="149"/>
    </location>
    <ligand>
        <name>Fe cation</name>
        <dbReference type="ChEBI" id="CHEBI:24875"/>
        <note>catalytic</note>
    </ligand>
</feature>
<dbReference type="OrthoDB" id="9796932at2"/>
<reference evidence="7 8" key="1">
    <citation type="submission" date="2019-02" db="EMBL/GenBank/DDBJ databases">
        <title>Deep-cultivation of Planctomycetes and their phenomic and genomic characterization uncovers novel biology.</title>
        <authorList>
            <person name="Wiegand S."/>
            <person name="Jogler M."/>
            <person name="Boedeker C."/>
            <person name="Pinto D."/>
            <person name="Vollmers J."/>
            <person name="Rivas-Marin E."/>
            <person name="Kohn T."/>
            <person name="Peeters S.H."/>
            <person name="Heuer A."/>
            <person name="Rast P."/>
            <person name="Oberbeckmann S."/>
            <person name="Bunk B."/>
            <person name="Jeske O."/>
            <person name="Meyerdierks A."/>
            <person name="Storesund J.E."/>
            <person name="Kallscheuer N."/>
            <person name="Luecker S."/>
            <person name="Lage O.M."/>
            <person name="Pohl T."/>
            <person name="Merkel B.J."/>
            <person name="Hornburger P."/>
            <person name="Mueller R.-W."/>
            <person name="Bruemmer F."/>
            <person name="Labrenz M."/>
            <person name="Spormann A.M."/>
            <person name="Op den Camp H."/>
            <person name="Overmann J."/>
            <person name="Amann R."/>
            <person name="Jetten M.S.M."/>
            <person name="Mascher T."/>
            <person name="Medema M.H."/>
            <person name="Devos D.P."/>
            <person name="Kaster A.-K."/>
            <person name="Ovreas L."/>
            <person name="Rohde M."/>
            <person name="Galperin M.Y."/>
            <person name="Jogler C."/>
        </authorList>
    </citation>
    <scope>NUCLEOTIDE SEQUENCE [LARGE SCALE GENOMIC DNA]</scope>
    <source>
        <strain evidence="7 8">Poly30</strain>
    </source>
</reference>
<comment type="cofactor">
    <cofactor evidence="5">
        <name>Fe(2+)</name>
        <dbReference type="ChEBI" id="CHEBI:29033"/>
    </cofactor>
    <text evidence="5">Binds 1 Fe(2+) ion per subunit.</text>
</comment>
<dbReference type="GO" id="GO:0035515">
    <property type="term" value="F:oxidative RNA demethylase activity"/>
    <property type="evidence" value="ECO:0007669"/>
    <property type="project" value="TreeGrafter"/>
</dbReference>
<dbReference type="GO" id="GO:0008198">
    <property type="term" value="F:ferrous iron binding"/>
    <property type="evidence" value="ECO:0007669"/>
    <property type="project" value="TreeGrafter"/>
</dbReference>
<dbReference type="Proteomes" id="UP000320390">
    <property type="component" value="Chromosome"/>
</dbReference>
<dbReference type="Gene3D" id="2.60.120.590">
    <property type="entry name" value="Alpha-ketoglutarate-dependent dioxygenase AlkB-like"/>
    <property type="match status" value="1"/>
</dbReference>
<name>A0A518EXI2_9BACT</name>
<keyword evidence="2 7" id="KW-0223">Dioxygenase</keyword>
<dbReference type="NCBIfam" id="NF011930">
    <property type="entry name" value="PRK15401.1"/>
    <property type="match status" value="1"/>
</dbReference>
<organism evidence="7 8">
    <name type="scientific">Saltatorellus ferox</name>
    <dbReference type="NCBI Taxonomy" id="2528018"/>
    <lineage>
        <taxon>Bacteria</taxon>
        <taxon>Pseudomonadati</taxon>
        <taxon>Planctomycetota</taxon>
        <taxon>Planctomycetia</taxon>
        <taxon>Planctomycetia incertae sedis</taxon>
        <taxon>Saltatorellus</taxon>
    </lineage>
</organism>
<dbReference type="InterPro" id="IPR037151">
    <property type="entry name" value="AlkB-like_sf"/>
</dbReference>
<evidence type="ECO:0000256" key="1">
    <source>
        <dbReference type="ARBA" id="ARBA00022723"/>
    </source>
</evidence>
<dbReference type="GO" id="GO:0005737">
    <property type="term" value="C:cytoplasm"/>
    <property type="evidence" value="ECO:0007669"/>
    <property type="project" value="TreeGrafter"/>
</dbReference>
<dbReference type="PANTHER" id="PTHR16557:SF2">
    <property type="entry name" value="NUCLEIC ACID DIOXYGENASE ALKBH1"/>
    <property type="match status" value="1"/>
</dbReference>
<keyword evidence="3 7" id="KW-0560">Oxidoreductase</keyword>
<dbReference type="InterPro" id="IPR027450">
    <property type="entry name" value="AlkB-like"/>
</dbReference>
<feature type="binding site" evidence="5">
    <location>
        <position position="151"/>
    </location>
    <ligand>
        <name>Fe cation</name>
        <dbReference type="ChEBI" id="CHEBI:24875"/>
        <note>catalytic</note>
    </ligand>
</feature>
<dbReference type="GO" id="GO:0035516">
    <property type="term" value="F:broad specificity oxidative DNA demethylase activity"/>
    <property type="evidence" value="ECO:0007669"/>
    <property type="project" value="UniProtKB-EC"/>
</dbReference>
<evidence type="ECO:0000256" key="4">
    <source>
        <dbReference type="ARBA" id="ARBA00023004"/>
    </source>
</evidence>
<dbReference type="InterPro" id="IPR004574">
    <property type="entry name" value="Alkb"/>
</dbReference>
<gene>
    <name evidence="7" type="primary">alkB</name>
    <name evidence="7" type="ORF">Poly30_43450</name>
</gene>
<dbReference type="PROSITE" id="PS51471">
    <property type="entry name" value="FE2OG_OXY"/>
    <property type="match status" value="1"/>
</dbReference>
<dbReference type="PANTHER" id="PTHR16557">
    <property type="entry name" value="ALKYLATED DNA REPAIR PROTEIN ALKB-RELATED"/>
    <property type="match status" value="1"/>
</dbReference>
<dbReference type="AlphaFoldDB" id="A0A518EXI2"/>
<evidence type="ECO:0000256" key="2">
    <source>
        <dbReference type="ARBA" id="ARBA00022964"/>
    </source>
</evidence>
<keyword evidence="1 5" id="KW-0479">Metal-binding</keyword>
<keyword evidence="8" id="KW-1185">Reference proteome</keyword>
<dbReference type="GO" id="GO:0035513">
    <property type="term" value="P:oxidative RNA demethylation"/>
    <property type="evidence" value="ECO:0007669"/>
    <property type="project" value="TreeGrafter"/>
</dbReference>
<proteinExistence type="predicted"/>
<feature type="binding site" evidence="5">
    <location>
        <position position="205"/>
    </location>
    <ligand>
        <name>Fe cation</name>
        <dbReference type="ChEBI" id="CHEBI:24875"/>
        <note>catalytic</note>
    </ligand>
</feature>
<evidence type="ECO:0000256" key="5">
    <source>
        <dbReference type="PIRSR" id="PIRSR604574-2"/>
    </source>
</evidence>
<sequence length="240" mass="26021">MGESKRQALAGLTPGLFDHHGAAGKGDAPRIDLAPGAAYMPRRALIVAPELLAEVETIAAHAAFRRMSTPGGRPMSVGMTNAGVAGWVTDEHGYRFASRDPMTDRPWPPMLDLFKDVARSAAEAAGFAGFTPNACVINRYEPGARMTLHQDRNEQDFRHPIVSVSLGLPAVFEFGGLERSDPTVRRTLEHGDVVVWGGPARLCFHGVRPIEAGRHPATGPCRINLTFRVARSDDRGLRPR</sequence>
<evidence type="ECO:0000313" key="7">
    <source>
        <dbReference type="EMBL" id="QDV08790.1"/>
    </source>
</evidence>
<dbReference type="Pfam" id="PF13532">
    <property type="entry name" value="2OG-FeII_Oxy_2"/>
    <property type="match status" value="1"/>
</dbReference>
<dbReference type="InterPro" id="IPR005123">
    <property type="entry name" value="Oxoglu/Fe-dep_dioxygenase_dom"/>
</dbReference>
<dbReference type="EC" id="1.14.11.33" evidence="7"/>
<keyword evidence="4 5" id="KW-0408">Iron</keyword>